<gene>
    <name evidence="5" type="ORF">K0B96_08800</name>
</gene>
<dbReference type="AlphaFoldDB" id="A0A8F9XN10"/>
<dbReference type="GO" id="GO:0046872">
    <property type="term" value="F:metal ion binding"/>
    <property type="evidence" value="ECO:0007669"/>
    <property type="project" value="UniProtKB-KW"/>
</dbReference>
<keyword evidence="1" id="KW-0479">Metal-binding</keyword>
<dbReference type="Gene3D" id="3.40.225.10">
    <property type="entry name" value="Class II aldolase/adducin N-terminal domain"/>
    <property type="match status" value="1"/>
</dbReference>
<proteinExistence type="predicted"/>
<keyword evidence="2" id="KW-0456">Lyase</keyword>
<dbReference type="Pfam" id="PF00596">
    <property type="entry name" value="Aldolase_II"/>
    <property type="match status" value="1"/>
</dbReference>
<evidence type="ECO:0000313" key="5">
    <source>
        <dbReference type="EMBL" id="QYM80679.1"/>
    </source>
</evidence>
<reference evidence="5" key="1">
    <citation type="submission" date="2021-08" db="EMBL/GenBank/DDBJ databases">
        <title>Genome of a novel bacterium of the phylum Verrucomicrobia, Oleiharenicola sp. KSB-15.</title>
        <authorList>
            <person name="Chung J.-H."/>
            <person name="Ahn J.-H."/>
            <person name="Yoon Y."/>
            <person name="Kim D.-Y."/>
            <person name="An S.-H."/>
            <person name="Park I."/>
            <person name="Yeon J."/>
        </authorList>
    </citation>
    <scope>NUCLEOTIDE SEQUENCE</scope>
    <source>
        <strain evidence="5">KSB-15</strain>
    </source>
</reference>
<dbReference type="KEGG" id="ole:K0B96_08800"/>
<evidence type="ECO:0000256" key="1">
    <source>
        <dbReference type="ARBA" id="ARBA00022723"/>
    </source>
</evidence>
<feature type="region of interest" description="Disordered" evidence="3">
    <location>
        <begin position="39"/>
        <end position="63"/>
    </location>
</feature>
<organism evidence="5 6">
    <name type="scientific">Horticoccus luteus</name>
    <dbReference type="NCBI Taxonomy" id="2862869"/>
    <lineage>
        <taxon>Bacteria</taxon>
        <taxon>Pseudomonadati</taxon>
        <taxon>Verrucomicrobiota</taxon>
        <taxon>Opitutia</taxon>
        <taxon>Opitutales</taxon>
        <taxon>Opitutaceae</taxon>
        <taxon>Horticoccus</taxon>
    </lineage>
</organism>
<keyword evidence="6" id="KW-1185">Reference proteome</keyword>
<dbReference type="Proteomes" id="UP000825051">
    <property type="component" value="Chromosome"/>
</dbReference>
<dbReference type="PANTHER" id="PTHR22789">
    <property type="entry name" value="FUCULOSE PHOSPHATE ALDOLASE"/>
    <property type="match status" value="1"/>
</dbReference>
<accession>A0A8F9XN10</accession>
<dbReference type="InterPro" id="IPR036409">
    <property type="entry name" value="Aldolase_II/adducin_N_sf"/>
</dbReference>
<dbReference type="PANTHER" id="PTHR22789:SF0">
    <property type="entry name" value="3-OXO-TETRONATE 4-PHOSPHATE DECARBOXYLASE-RELATED"/>
    <property type="match status" value="1"/>
</dbReference>
<evidence type="ECO:0000256" key="3">
    <source>
        <dbReference type="SAM" id="MobiDB-lite"/>
    </source>
</evidence>
<protein>
    <submittedName>
        <fullName evidence="5">Class II aldolase/adducin family protein</fullName>
    </submittedName>
</protein>
<evidence type="ECO:0000256" key="2">
    <source>
        <dbReference type="ARBA" id="ARBA00023239"/>
    </source>
</evidence>
<dbReference type="EMBL" id="CP080507">
    <property type="protein sequence ID" value="QYM80679.1"/>
    <property type="molecule type" value="Genomic_DNA"/>
</dbReference>
<evidence type="ECO:0000259" key="4">
    <source>
        <dbReference type="SMART" id="SM01007"/>
    </source>
</evidence>
<dbReference type="GO" id="GO:0005829">
    <property type="term" value="C:cytosol"/>
    <property type="evidence" value="ECO:0007669"/>
    <property type="project" value="TreeGrafter"/>
</dbReference>
<dbReference type="InterPro" id="IPR001303">
    <property type="entry name" value="Aldolase_II/adducin_N"/>
</dbReference>
<sequence>MRPVITAEDVAQLLRAGRGEEALPADALLTPSARDLLRSRKLPARPGTASAREEPKSKAKPGNCGCKHSVDVTNAAAVQAFFHSPEIEALKVKLCDIGRRMWEKDYVDGNGGNITVRVTDDLVLCTPTLISKGFMKPSDMCLIDLEGRQLAGEKKRTSEALTHLGIMKRQPKARACVHAHPPHATAFAIASVVPPPCLIPEAEVFIGEIGLAPYQTPGSPDVANSVGQIGVNHQVVLMENHGVIAWGSDVEDAYWKMENIDAYCKTVWIASQLGSGLHSFGSDKLRDLIAIRKKLGMDDARGDRAGCDLCDPGPFKGAAIKPAIGANEAFTGAQMDTLVRKVTEQVLQRLASGVRGSD</sequence>
<dbReference type="GO" id="GO:0016832">
    <property type="term" value="F:aldehyde-lyase activity"/>
    <property type="evidence" value="ECO:0007669"/>
    <property type="project" value="TreeGrafter"/>
</dbReference>
<dbReference type="SUPFAM" id="SSF53639">
    <property type="entry name" value="AraD/HMP-PK domain-like"/>
    <property type="match status" value="1"/>
</dbReference>
<dbReference type="SMART" id="SM01007">
    <property type="entry name" value="Aldolase_II"/>
    <property type="match status" value="1"/>
</dbReference>
<feature type="domain" description="Class II aldolase/adducin N-terminal" evidence="4">
    <location>
        <begin position="92"/>
        <end position="268"/>
    </location>
</feature>
<name>A0A8F9XN10_9BACT</name>
<dbReference type="RefSeq" id="WP_220166221.1">
    <property type="nucleotide sequence ID" value="NZ_CP080507.1"/>
</dbReference>
<dbReference type="GO" id="GO:0019323">
    <property type="term" value="P:pentose catabolic process"/>
    <property type="evidence" value="ECO:0007669"/>
    <property type="project" value="TreeGrafter"/>
</dbReference>
<evidence type="ECO:0000313" key="6">
    <source>
        <dbReference type="Proteomes" id="UP000825051"/>
    </source>
</evidence>
<dbReference type="InterPro" id="IPR050197">
    <property type="entry name" value="Aldolase_class_II_sugar_metab"/>
</dbReference>